<organism evidence="1 2">
    <name type="scientific">Limosa lapponica baueri</name>
    <dbReference type="NCBI Taxonomy" id="1758121"/>
    <lineage>
        <taxon>Eukaryota</taxon>
        <taxon>Metazoa</taxon>
        <taxon>Chordata</taxon>
        <taxon>Craniata</taxon>
        <taxon>Vertebrata</taxon>
        <taxon>Euteleostomi</taxon>
        <taxon>Archelosauria</taxon>
        <taxon>Archosauria</taxon>
        <taxon>Dinosauria</taxon>
        <taxon>Saurischia</taxon>
        <taxon>Theropoda</taxon>
        <taxon>Coelurosauria</taxon>
        <taxon>Aves</taxon>
        <taxon>Neognathae</taxon>
        <taxon>Neoaves</taxon>
        <taxon>Charadriiformes</taxon>
        <taxon>Scolopacidae</taxon>
        <taxon>Limosa</taxon>
    </lineage>
</organism>
<sequence length="197" mass="22160">MRWGAFTPWLEAPGGGGVSALRALALWPCRGQRPSVPTHPSSHHLTGCRVVQTVPCGLTEVLLIRELIMLLFKHGSVHTGCEALRLLGNRVELLHSRRVSSLHQRKALVWSMRFYVLSEVFEEIEVEIEEEIEEIEVVEEPLSTIGDKNFKDHFGDISKGKHRFDENCTVMAKLQHISKTTVLSCRAKKIGGVEEVE</sequence>
<evidence type="ECO:0000313" key="1">
    <source>
        <dbReference type="EMBL" id="PKU38004.1"/>
    </source>
</evidence>
<name>A0A2I0TW16_LIMLA</name>
<evidence type="ECO:0000313" key="2">
    <source>
        <dbReference type="Proteomes" id="UP000233556"/>
    </source>
</evidence>
<dbReference type="Proteomes" id="UP000233556">
    <property type="component" value="Unassembled WGS sequence"/>
</dbReference>
<protein>
    <submittedName>
        <fullName evidence="1">Uncharacterized protein</fullName>
    </submittedName>
</protein>
<dbReference type="AlphaFoldDB" id="A0A2I0TW16"/>
<reference evidence="2" key="2">
    <citation type="submission" date="2017-12" db="EMBL/GenBank/DDBJ databases">
        <title>Genome sequence of the Bar-tailed Godwit (Limosa lapponica baueri).</title>
        <authorList>
            <person name="Lima N.C.B."/>
            <person name="Parody-Merino A.M."/>
            <person name="Battley P.F."/>
            <person name="Fidler A.E."/>
            <person name="Prosdocimi F."/>
        </authorList>
    </citation>
    <scope>NUCLEOTIDE SEQUENCE [LARGE SCALE GENOMIC DNA]</scope>
</reference>
<reference evidence="2" key="1">
    <citation type="submission" date="2017-11" db="EMBL/GenBank/DDBJ databases">
        <authorList>
            <person name="Lima N.C."/>
            <person name="Parody-Merino A.M."/>
            <person name="Battley P.F."/>
            <person name="Fidler A.E."/>
            <person name="Prosdocimi F."/>
        </authorList>
    </citation>
    <scope>NUCLEOTIDE SEQUENCE [LARGE SCALE GENOMIC DNA]</scope>
</reference>
<gene>
    <name evidence="1" type="ORF">llap_11691</name>
</gene>
<dbReference type="EMBL" id="KZ506898">
    <property type="protein sequence ID" value="PKU38004.1"/>
    <property type="molecule type" value="Genomic_DNA"/>
</dbReference>
<keyword evidence="2" id="KW-1185">Reference proteome</keyword>
<proteinExistence type="predicted"/>
<accession>A0A2I0TW16</accession>